<keyword evidence="5 8" id="KW-0812">Transmembrane</keyword>
<dbReference type="GO" id="GO:0005886">
    <property type="term" value="C:plasma membrane"/>
    <property type="evidence" value="ECO:0007669"/>
    <property type="project" value="UniProtKB-SubCell"/>
</dbReference>
<feature type="transmembrane region" description="Helical" evidence="8">
    <location>
        <begin position="130"/>
        <end position="149"/>
    </location>
</feature>
<keyword evidence="3" id="KW-0813">Transport</keyword>
<dbReference type="Gene3D" id="1.10.3470.10">
    <property type="entry name" value="ABC transporter involved in vitamin B12 uptake, BtuC"/>
    <property type="match status" value="1"/>
</dbReference>
<reference evidence="9 10" key="1">
    <citation type="submission" date="2020-03" db="EMBL/GenBank/DDBJ databases">
        <title>Leucobacter sp. nov., isolated from beetles.</title>
        <authorList>
            <person name="Hyun D.-W."/>
            <person name="Bae J.-W."/>
        </authorList>
    </citation>
    <scope>NUCLEOTIDE SEQUENCE [LARGE SCALE GENOMIC DNA]</scope>
    <source>
        <strain evidence="9 10">HDW9C</strain>
    </source>
</reference>
<evidence type="ECO:0000256" key="7">
    <source>
        <dbReference type="ARBA" id="ARBA00023136"/>
    </source>
</evidence>
<name>A0A6G7XK25_9MICO</name>
<sequence length="345" mass="35191">MSPPSASPHIDRLRRSALRKSVWIGCGVAVVVVLIVASVVLGAREVSFSDVVSALQGSHDSIGEAAVAKRIPRTVLALLVGAALAMSGTVMQGVTRNPLADPGLLGVSSGASLAVVIGICFFGLAQPMSFMAVAIVGAALAAVFVYAIGSIGRSGATPLRLALAGAATSAAFISLTSAIMLPRVDLLRTFQFWIIGGVGGADWESIGAVLPLLGIGALVCILCARSLNSLALGDSLAVGLGVRVGRARLVSSLGAVILCGAATAVAGPIGFVGLVIPHLCRLLVGPDHRWLLPFSAIVGAALLLASDVLGRIVARPEEIEVGIVVALLGAPFFIWIVRRQKVREL</sequence>
<feature type="transmembrane region" description="Helical" evidence="8">
    <location>
        <begin position="249"/>
        <end position="278"/>
    </location>
</feature>
<dbReference type="AlphaFoldDB" id="A0A6G7XK25"/>
<feature type="transmembrane region" description="Helical" evidence="8">
    <location>
        <begin position="161"/>
        <end position="181"/>
    </location>
</feature>
<dbReference type="Pfam" id="PF01032">
    <property type="entry name" value="FecCD"/>
    <property type="match status" value="1"/>
</dbReference>
<keyword evidence="6 8" id="KW-1133">Transmembrane helix</keyword>
<evidence type="ECO:0000256" key="8">
    <source>
        <dbReference type="SAM" id="Phobius"/>
    </source>
</evidence>
<evidence type="ECO:0000256" key="5">
    <source>
        <dbReference type="ARBA" id="ARBA00022692"/>
    </source>
</evidence>
<keyword evidence="4" id="KW-1003">Cell membrane</keyword>
<comment type="similarity">
    <text evidence="2">Belongs to the binding-protein-dependent transport system permease family. FecCD subfamily.</text>
</comment>
<comment type="subcellular location">
    <subcellularLocation>
        <location evidence="1">Cell membrane</location>
        <topology evidence="1">Multi-pass membrane protein</topology>
    </subcellularLocation>
</comment>
<evidence type="ECO:0000256" key="6">
    <source>
        <dbReference type="ARBA" id="ARBA00022989"/>
    </source>
</evidence>
<dbReference type="Proteomes" id="UP000502677">
    <property type="component" value="Chromosome"/>
</dbReference>
<dbReference type="CDD" id="cd06550">
    <property type="entry name" value="TM_ABC_iron-siderophores_like"/>
    <property type="match status" value="1"/>
</dbReference>
<feature type="transmembrane region" description="Helical" evidence="8">
    <location>
        <begin position="103"/>
        <end position="124"/>
    </location>
</feature>
<keyword evidence="10" id="KW-1185">Reference proteome</keyword>
<dbReference type="PANTHER" id="PTHR30472:SF1">
    <property type="entry name" value="FE(3+) DICITRATE TRANSPORT SYSTEM PERMEASE PROTEIN FECC-RELATED"/>
    <property type="match status" value="1"/>
</dbReference>
<evidence type="ECO:0000256" key="2">
    <source>
        <dbReference type="ARBA" id="ARBA00007935"/>
    </source>
</evidence>
<keyword evidence="7 8" id="KW-0472">Membrane</keyword>
<feature type="transmembrane region" description="Helical" evidence="8">
    <location>
        <begin position="208"/>
        <end position="228"/>
    </location>
</feature>
<evidence type="ECO:0000313" key="9">
    <source>
        <dbReference type="EMBL" id="QIK64779.1"/>
    </source>
</evidence>
<dbReference type="InterPro" id="IPR000522">
    <property type="entry name" value="ABC_transptr_permease_BtuC"/>
</dbReference>
<proteinExistence type="inferred from homology"/>
<dbReference type="FunFam" id="1.10.3470.10:FF:000001">
    <property type="entry name" value="Vitamin B12 ABC transporter permease BtuC"/>
    <property type="match status" value="1"/>
</dbReference>
<gene>
    <name evidence="9" type="ORF">G7068_08155</name>
</gene>
<dbReference type="EMBL" id="CP049863">
    <property type="protein sequence ID" value="QIK64779.1"/>
    <property type="molecule type" value="Genomic_DNA"/>
</dbReference>
<accession>A0A6G7XK25</accession>
<feature type="transmembrane region" description="Helical" evidence="8">
    <location>
        <begin position="21"/>
        <end position="43"/>
    </location>
</feature>
<dbReference type="GO" id="GO:0022857">
    <property type="term" value="F:transmembrane transporter activity"/>
    <property type="evidence" value="ECO:0007669"/>
    <property type="project" value="InterPro"/>
</dbReference>
<feature type="transmembrane region" description="Helical" evidence="8">
    <location>
        <begin position="321"/>
        <end position="338"/>
    </location>
</feature>
<feature type="transmembrane region" description="Helical" evidence="8">
    <location>
        <begin position="290"/>
        <end position="309"/>
    </location>
</feature>
<dbReference type="InterPro" id="IPR037294">
    <property type="entry name" value="ABC_BtuC-like"/>
</dbReference>
<evidence type="ECO:0000313" key="10">
    <source>
        <dbReference type="Proteomes" id="UP000502677"/>
    </source>
</evidence>
<evidence type="ECO:0000256" key="1">
    <source>
        <dbReference type="ARBA" id="ARBA00004651"/>
    </source>
</evidence>
<feature type="transmembrane region" description="Helical" evidence="8">
    <location>
        <begin position="71"/>
        <end position="91"/>
    </location>
</feature>
<evidence type="ECO:0000256" key="3">
    <source>
        <dbReference type="ARBA" id="ARBA00022448"/>
    </source>
</evidence>
<dbReference type="PANTHER" id="PTHR30472">
    <property type="entry name" value="FERRIC ENTEROBACTIN TRANSPORT SYSTEM PERMEASE PROTEIN"/>
    <property type="match status" value="1"/>
</dbReference>
<dbReference type="KEGG" id="lvi:G7068_08155"/>
<organism evidence="9 10">
    <name type="scientific">Leucobacter viscericola</name>
    <dbReference type="NCBI Taxonomy" id="2714935"/>
    <lineage>
        <taxon>Bacteria</taxon>
        <taxon>Bacillati</taxon>
        <taxon>Actinomycetota</taxon>
        <taxon>Actinomycetes</taxon>
        <taxon>Micrococcales</taxon>
        <taxon>Microbacteriaceae</taxon>
        <taxon>Leucobacter</taxon>
    </lineage>
</organism>
<evidence type="ECO:0000256" key="4">
    <source>
        <dbReference type="ARBA" id="ARBA00022475"/>
    </source>
</evidence>
<protein>
    <submittedName>
        <fullName evidence="9">Iron ABC transporter permease</fullName>
    </submittedName>
</protein>
<dbReference type="SUPFAM" id="SSF81345">
    <property type="entry name" value="ABC transporter involved in vitamin B12 uptake, BtuC"/>
    <property type="match status" value="1"/>
</dbReference>
<dbReference type="GO" id="GO:0033214">
    <property type="term" value="P:siderophore-iron import into cell"/>
    <property type="evidence" value="ECO:0007669"/>
    <property type="project" value="TreeGrafter"/>
</dbReference>